<sequence>MNQTRLKFRQPDPRALDDIVFDVLGLTAGEREVMKRLSSLSAQLEKAKSV</sequence>
<keyword evidence="2" id="KW-1185">Reference proteome</keyword>
<name>A0A0B6X2D6_9BACT</name>
<evidence type="ECO:0000313" key="1">
    <source>
        <dbReference type="EMBL" id="CDM66724.1"/>
    </source>
</evidence>
<reference evidence="1 2" key="2">
    <citation type="submission" date="2015-01" db="EMBL/GenBank/DDBJ databases">
        <title>Complete genome sequence of Pyrinomonas methylaliphatogenes type strain K22T.</title>
        <authorList>
            <person name="Lee K.C.Y."/>
            <person name="Power J.F."/>
            <person name="Dunfield P.F."/>
            <person name="Morgan X.C."/>
            <person name="Huttenhower C."/>
            <person name="Stott M.B."/>
        </authorList>
    </citation>
    <scope>NUCLEOTIDE SEQUENCE [LARGE SCALE GENOMIC DNA]</scope>
    <source>
        <strain evidence="1 2">K22</strain>
    </source>
</reference>
<organism evidence="1 2">
    <name type="scientific">Pyrinomonas methylaliphatogenes</name>
    <dbReference type="NCBI Taxonomy" id="454194"/>
    <lineage>
        <taxon>Bacteria</taxon>
        <taxon>Pseudomonadati</taxon>
        <taxon>Acidobacteriota</taxon>
        <taxon>Blastocatellia</taxon>
        <taxon>Blastocatellales</taxon>
        <taxon>Pyrinomonadaceae</taxon>
        <taxon>Pyrinomonas</taxon>
    </lineage>
</organism>
<dbReference type="STRING" id="454194.PYK22_02757"/>
<protein>
    <submittedName>
        <fullName evidence="1">Uncharacterized protein</fullName>
    </submittedName>
</protein>
<accession>A0A0B6X2D6</accession>
<gene>
    <name evidence="1" type="ORF">PYK22_02757</name>
</gene>
<reference evidence="1 2" key="1">
    <citation type="submission" date="2013-12" db="EMBL/GenBank/DDBJ databases">
        <authorList>
            <person name="Stott M."/>
        </authorList>
    </citation>
    <scope>NUCLEOTIDE SEQUENCE [LARGE SCALE GENOMIC DNA]</scope>
    <source>
        <strain evidence="1 2">K22</strain>
    </source>
</reference>
<proteinExistence type="predicted"/>
<dbReference type="EMBL" id="CBXV010000008">
    <property type="protein sequence ID" value="CDM66724.1"/>
    <property type="molecule type" value="Genomic_DNA"/>
</dbReference>
<evidence type="ECO:0000313" key="2">
    <source>
        <dbReference type="Proteomes" id="UP000031518"/>
    </source>
</evidence>
<dbReference type="Proteomes" id="UP000031518">
    <property type="component" value="Unassembled WGS sequence"/>
</dbReference>
<dbReference type="AlphaFoldDB" id="A0A0B6X2D6"/>